<gene>
    <name evidence="1" type="ORF">ALP40_00996</name>
</gene>
<dbReference type="Gene3D" id="1.20.910.10">
    <property type="entry name" value="Heme oxygenase-like"/>
    <property type="match status" value="1"/>
</dbReference>
<dbReference type="CDD" id="cd19166">
    <property type="entry name" value="HemeO-bac"/>
    <property type="match status" value="1"/>
</dbReference>
<organism evidence="1 2">
    <name type="scientific">Pseudomonas viridiflava</name>
    <name type="common">Phytomonas viridiflava</name>
    <dbReference type="NCBI Taxonomy" id="33069"/>
    <lineage>
        <taxon>Bacteria</taxon>
        <taxon>Pseudomonadati</taxon>
        <taxon>Pseudomonadota</taxon>
        <taxon>Gammaproteobacteria</taxon>
        <taxon>Pseudomonadales</taxon>
        <taxon>Pseudomonadaceae</taxon>
        <taxon>Pseudomonas</taxon>
    </lineage>
</organism>
<comment type="caution">
    <text evidence="1">The sequence shown here is derived from an EMBL/GenBank/DDBJ whole genome shotgun (WGS) entry which is preliminary data.</text>
</comment>
<dbReference type="RefSeq" id="WP_122209098.1">
    <property type="nucleotide sequence ID" value="NZ_JAAMQQ010000005.1"/>
</dbReference>
<accession>A0A3M5P5N9</accession>
<dbReference type="OrthoDB" id="114943at2"/>
<evidence type="ECO:0000313" key="2">
    <source>
        <dbReference type="Proteomes" id="UP000273854"/>
    </source>
</evidence>
<dbReference type="Pfam" id="PF01126">
    <property type="entry name" value="Heme_oxygenase"/>
    <property type="match status" value="1"/>
</dbReference>
<dbReference type="GO" id="GO:0004392">
    <property type="term" value="F:heme oxygenase (decyclizing) activity"/>
    <property type="evidence" value="ECO:0007669"/>
    <property type="project" value="InterPro"/>
</dbReference>
<name>A0A3M5P5N9_PSEVI</name>
<protein>
    <submittedName>
        <fullName evidence="1">Bacteriophytochrome heme oxygenase BphO</fullName>
    </submittedName>
</protein>
<evidence type="ECO:0000313" key="1">
    <source>
        <dbReference type="EMBL" id="RMT79854.1"/>
    </source>
</evidence>
<dbReference type="GO" id="GO:0006788">
    <property type="term" value="P:heme oxidation"/>
    <property type="evidence" value="ECO:0007669"/>
    <property type="project" value="InterPro"/>
</dbReference>
<sequence length="204" mass="22413">MPAKFSCATSPKLLDALRAATRQLHVQLEKRMPFFSSTLDAALYLRLLQAYYGFYVPLEAALFSSGSLPSELVPHERVKTPVLVSDLRAMGMSEQGIERLALCTDLPVVDSAATCLGVLYVLEGATLGGQVLRRELQKRLGLDEHSGAAFFDVYGVDTGARWKLFLNCLDNVPNDIAFIEAAAQAAHSTFACFERWLEGQEVLL</sequence>
<reference evidence="1 2" key="1">
    <citation type="submission" date="2018-08" db="EMBL/GenBank/DDBJ databases">
        <title>Recombination of ecologically and evolutionarily significant loci maintains genetic cohesion in the Pseudomonas syringae species complex.</title>
        <authorList>
            <person name="Dillon M."/>
            <person name="Thakur S."/>
            <person name="Almeida R.N.D."/>
            <person name="Weir B.S."/>
            <person name="Guttman D.S."/>
        </authorList>
    </citation>
    <scope>NUCLEOTIDE SEQUENCE [LARGE SCALE GENOMIC DNA]</scope>
    <source>
        <strain evidence="1 2">ICMP 19473</strain>
    </source>
</reference>
<proteinExistence type="predicted"/>
<dbReference type="AlphaFoldDB" id="A0A3M5P5N9"/>
<dbReference type="EMBL" id="RBTP01000048">
    <property type="protein sequence ID" value="RMT79854.1"/>
    <property type="molecule type" value="Genomic_DNA"/>
</dbReference>
<dbReference type="Proteomes" id="UP000273854">
    <property type="component" value="Unassembled WGS sequence"/>
</dbReference>
<dbReference type="SUPFAM" id="SSF48613">
    <property type="entry name" value="Heme oxygenase-like"/>
    <property type="match status" value="1"/>
</dbReference>
<dbReference type="InterPro" id="IPR016084">
    <property type="entry name" value="Haem_Oase-like_multi-hlx"/>
</dbReference>
<dbReference type="InterPro" id="IPR016053">
    <property type="entry name" value="Haem_Oase-like"/>
</dbReference>